<keyword evidence="2" id="KW-0732">Signal</keyword>
<dbReference type="AlphaFoldDB" id="A0A433HC00"/>
<dbReference type="RefSeq" id="WP_126866798.1">
    <property type="nucleotide sequence ID" value="NZ_JAUSTX010000010.1"/>
</dbReference>
<comment type="caution">
    <text evidence="3">The sequence shown here is derived from an EMBL/GenBank/DDBJ whole genome shotgun (WGS) entry which is preliminary data.</text>
</comment>
<dbReference type="InterPro" id="IPR019076">
    <property type="entry name" value="Spore_lipoprot_YhcN/YlaJ-like"/>
</dbReference>
<name>A0A433HC00_9BACI</name>
<dbReference type="Pfam" id="PF09580">
    <property type="entry name" value="Spore_YhcN_YlaJ"/>
    <property type="match status" value="1"/>
</dbReference>
<evidence type="ECO:0000256" key="2">
    <source>
        <dbReference type="SAM" id="SignalP"/>
    </source>
</evidence>
<keyword evidence="4" id="KW-1185">Reference proteome</keyword>
<dbReference type="PROSITE" id="PS51257">
    <property type="entry name" value="PROKAR_LIPOPROTEIN"/>
    <property type="match status" value="1"/>
</dbReference>
<dbReference type="EMBL" id="RYZZ01000037">
    <property type="protein sequence ID" value="RUQ25944.1"/>
    <property type="molecule type" value="Genomic_DNA"/>
</dbReference>
<evidence type="ECO:0000313" key="4">
    <source>
        <dbReference type="Proteomes" id="UP000267430"/>
    </source>
</evidence>
<evidence type="ECO:0000256" key="1">
    <source>
        <dbReference type="SAM" id="MobiDB-lite"/>
    </source>
</evidence>
<sequence>MKKTIMTIGLGSLIALTGCNADNGNDDQRTGMLDTTNPTRVNTPAQYYDEDFRGTNNRSEDFGYTRVNNNTNARNDNSGDTPTIDREQLAHMISRLGNQIPNVDDVSTLVTDEEVLIVYGGSDSKNRNATADQVKRTALSVVPRFYHVYVSDNESLRQNVENYATQDTDSRGIENSIDQTIKQMLKSPQGNKVSNGENANGESIGERNGQLDKDDISRH</sequence>
<accession>A0A433HC00</accession>
<dbReference type="Proteomes" id="UP000267430">
    <property type="component" value="Unassembled WGS sequence"/>
</dbReference>
<protein>
    <submittedName>
        <fullName evidence="3">Sporulation protein</fullName>
    </submittedName>
</protein>
<feature type="compositionally biased region" description="Polar residues" evidence="1">
    <location>
        <begin position="186"/>
        <end position="201"/>
    </location>
</feature>
<organism evidence="3 4">
    <name type="scientific">Peribacillus cavernae</name>
    <dbReference type="NCBI Taxonomy" id="1674310"/>
    <lineage>
        <taxon>Bacteria</taxon>
        <taxon>Bacillati</taxon>
        <taxon>Bacillota</taxon>
        <taxon>Bacilli</taxon>
        <taxon>Bacillales</taxon>
        <taxon>Bacillaceae</taxon>
        <taxon>Peribacillus</taxon>
    </lineage>
</organism>
<gene>
    <name evidence="3" type="ORF">ELQ35_19215</name>
</gene>
<evidence type="ECO:0000313" key="3">
    <source>
        <dbReference type="EMBL" id="RUQ25944.1"/>
    </source>
</evidence>
<feature type="compositionally biased region" description="Basic and acidic residues" evidence="1">
    <location>
        <begin position="209"/>
        <end position="219"/>
    </location>
</feature>
<dbReference type="OrthoDB" id="2691390at2"/>
<reference evidence="3 4" key="1">
    <citation type="submission" date="2018-12" db="EMBL/GenBank/DDBJ databases">
        <title>Bacillus chawlae sp. nov., Bacillus glennii sp. nov., and Bacillus saganii sp. nov. Isolated from the Vehicle Assembly Building at Kennedy Space Center where the Viking Spacecraft were Assembled.</title>
        <authorList>
            <person name="Seuylemezian A."/>
            <person name="Vaishampayan P."/>
        </authorList>
    </citation>
    <scope>NUCLEOTIDE SEQUENCE [LARGE SCALE GENOMIC DNA]</scope>
    <source>
        <strain evidence="3 4">L5</strain>
    </source>
</reference>
<feature type="signal peptide" evidence="2">
    <location>
        <begin position="1"/>
        <end position="21"/>
    </location>
</feature>
<feature type="chain" id="PRO_5019265481" evidence="2">
    <location>
        <begin position="22"/>
        <end position="219"/>
    </location>
</feature>
<proteinExistence type="predicted"/>
<feature type="region of interest" description="Disordered" evidence="1">
    <location>
        <begin position="186"/>
        <end position="219"/>
    </location>
</feature>